<gene>
    <name evidence="1" type="ORF">A3B90_01780</name>
</gene>
<dbReference type="AlphaFoldDB" id="A0A1F6M412"/>
<reference evidence="1 2" key="1">
    <citation type="journal article" date="2016" name="Nat. Commun.">
        <title>Thousands of microbial genomes shed light on interconnected biogeochemical processes in an aquifer system.</title>
        <authorList>
            <person name="Anantharaman K."/>
            <person name="Brown C.T."/>
            <person name="Hug L.A."/>
            <person name="Sharon I."/>
            <person name="Castelle C.J."/>
            <person name="Probst A.J."/>
            <person name="Thomas B.C."/>
            <person name="Singh A."/>
            <person name="Wilkins M.J."/>
            <person name="Karaoz U."/>
            <person name="Brodie E.L."/>
            <person name="Williams K.H."/>
            <person name="Hubbard S.S."/>
            <person name="Banfield J.F."/>
        </authorList>
    </citation>
    <scope>NUCLEOTIDE SEQUENCE [LARGE SCALE GENOMIC DNA]</scope>
</reference>
<comment type="caution">
    <text evidence="1">The sequence shown here is derived from an EMBL/GenBank/DDBJ whole genome shotgun (WGS) entry which is preliminary data.</text>
</comment>
<sequence>MEDFSATELQTKINLQIALMKSFGYVDREKMDYEQRKAGGLRWTEGEQGMAKIFNDICTRSDIRAKLSDGVSDALIAEIKFEMEKILYPEIYQTEQGERRAA</sequence>
<accession>A0A1F6M412</accession>
<dbReference type="Proteomes" id="UP000178742">
    <property type="component" value="Unassembled WGS sequence"/>
</dbReference>
<protein>
    <submittedName>
        <fullName evidence="1">Uncharacterized protein</fullName>
    </submittedName>
</protein>
<evidence type="ECO:0000313" key="2">
    <source>
        <dbReference type="Proteomes" id="UP000178742"/>
    </source>
</evidence>
<organism evidence="1 2">
    <name type="scientific">Candidatus Magasanikbacteria bacterium RIFCSPHIGHO2_02_FULL_41_13</name>
    <dbReference type="NCBI Taxonomy" id="1798676"/>
    <lineage>
        <taxon>Bacteria</taxon>
        <taxon>Candidatus Magasanikiibacteriota</taxon>
    </lineage>
</organism>
<proteinExistence type="predicted"/>
<evidence type="ECO:0000313" key="1">
    <source>
        <dbReference type="EMBL" id="OGH66293.1"/>
    </source>
</evidence>
<dbReference type="EMBL" id="MFPX01000021">
    <property type="protein sequence ID" value="OGH66293.1"/>
    <property type="molecule type" value="Genomic_DNA"/>
</dbReference>
<name>A0A1F6M412_9BACT</name>